<protein>
    <submittedName>
        <fullName evidence="1">Uncharacterized protein</fullName>
    </submittedName>
</protein>
<name>A0A450WSP9_9GAMM</name>
<gene>
    <name evidence="1" type="ORF">BECKLPF1236A_GA0070988_102471</name>
    <name evidence="2" type="ORF">BECKLPF1236C_GA0070990_102441</name>
</gene>
<dbReference type="EMBL" id="CAADFM010000247">
    <property type="protein sequence ID" value="VFK20049.1"/>
    <property type="molecule type" value="Genomic_DNA"/>
</dbReference>
<dbReference type="AlphaFoldDB" id="A0A450WSP9"/>
<sequence length="66" mass="7414">MTVRIIENLLFKKIQNQLVGALKILMDTGKSRSVTNNNPRGQALALFERILSVEMIHNPGYDSGEE</sequence>
<reference evidence="1" key="1">
    <citation type="submission" date="2019-02" db="EMBL/GenBank/DDBJ databases">
        <authorList>
            <person name="Gruber-Vodicka R. H."/>
            <person name="Seah K. B. B."/>
        </authorList>
    </citation>
    <scope>NUCLEOTIDE SEQUENCE</scope>
    <source>
        <strain evidence="1">BECK_S312</strain>
        <strain evidence="2">BECK_S426</strain>
    </source>
</reference>
<proteinExistence type="predicted"/>
<organism evidence="1">
    <name type="scientific">Candidatus Kentrum sp. LPFa</name>
    <dbReference type="NCBI Taxonomy" id="2126335"/>
    <lineage>
        <taxon>Bacteria</taxon>
        <taxon>Pseudomonadati</taxon>
        <taxon>Pseudomonadota</taxon>
        <taxon>Gammaproteobacteria</taxon>
        <taxon>Candidatus Kentrum</taxon>
    </lineage>
</organism>
<dbReference type="EMBL" id="CAADFP010000244">
    <property type="protein sequence ID" value="VFK34092.1"/>
    <property type="molecule type" value="Genomic_DNA"/>
</dbReference>
<evidence type="ECO:0000313" key="2">
    <source>
        <dbReference type="EMBL" id="VFK34092.1"/>
    </source>
</evidence>
<evidence type="ECO:0000313" key="1">
    <source>
        <dbReference type="EMBL" id="VFK20049.1"/>
    </source>
</evidence>
<accession>A0A450WSP9</accession>